<evidence type="ECO:0000259" key="4">
    <source>
        <dbReference type="PROSITE" id="PS50048"/>
    </source>
</evidence>
<dbReference type="PANTHER" id="PTHR46910:SF1">
    <property type="entry name" value="MISCELLANEOUS ZN(II)2CYS6 TRANSCRIPTION FACTOR (EUROFUNG)-RELATED"/>
    <property type="match status" value="1"/>
</dbReference>
<dbReference type="STRING" id="2594813.A0A395MXS6"/>
<reference evidence="5 6" key="1">
    <citation type="journal article" date="2018" name="PLoS Pathog.">
        <title>Evolution of structural diversity of trichothecenes, a family of toxins produced by plant pathogenic and entomopathogenic fungi.</title>
        <authorList>
            <person name="Proctor R.H."/>
            <person name="McCormick S.P."/>
            <person name="Kim H.S."/>
            <person name="Cardoza R.E."/>
            <person name="Stanley A.M."/>
            <person name="Lindo L."/>
            <person name="Kelly A."/>
            <person name="Brown D.W."/>
            <person name="Lee T."/>
            <person name="Vaughan M.M."/>
            <person name="Alexander N.J."/>
            <person name="Busman M."/>
            <person name="Gutierrez S."/>
        </authorList>
    </citation>
    <scope>NUCLEOTIDE SEQUENCE [LARGE SCALE GENOMIC DNA]</scope>
    <source>
        <strain evidence="5 6">NRRL 13405</strain>
    </source>
</reference>
<sequence>MDSESQSLSPRPPRSKRGRLSLACTNCRKRKVRCDATTPKCRNCVLRGDDCQTFDPRRPNGPAVRKWPHKGLQSTSTLSSIPRRASIASQHSSPASLVGSQITASTPLSASGNKERPPSWIERAYQETTPESGTDGQTNDSPDVVMNTDESSHRIKYMGSSSLQCLTRFIDLFLQRRGLDPIGRHFHWGMCFTEEYALPLVPSLPDLPSMSVMEPCIKKYFSRTHPLVPVLDHTAFISEVLRFSELQQTCQGGLQGAITSVDAPALAAIYAVLSIGMDDHEGAISAAATGYLTGAYSLVSHLLSFPYMSSVQALVLLAVAMRSRGKDGQCWHLLGQGIRIGYSIGIHRKIAISNTNEGSGNQVDRKLHSRVWWACYALEKSMQLETGRPSAIEITDCDQPLPDKASGLNPCFIRWVTLSLLVGKISEHIFQRRAESALDFLSGIAQLDQALVDWLDEGAEDAKISQNAKTTDEKSFEVFLSLHFHQAQITLLRASLIFPETSFQNQVQKHEAKLHSISRLLQSQNTCVEAARSIITQVAEFADTHPNFLLLTPTPTFLAAVTLALQTFKKPHKRMGRSDGELVRIGSDYVAERYRIVGQHNEFVKGVLELSVRVNQVLSGDSSTAETPRIPQQDSQDSSLDRMLSPSQFVDAGADSFVFDPLEYFQDPFQAMPLDHFWAVMESDFATIGDDPYAPSRTVSARQHTMIIKVASEVSVSDQLLPLWLHMVHQFISLPDGSAAR</sequence>
<keyword evidence="1" id="KW-0479">Metal-binding</keyword>
<dbReference type="InterPro" id="IPR007219">
    <property type="entry name" value="XnlR_reg_dom"/>
</dbReference>
<dbReference type="Gene3D" id="4.10.240.10">
    <property type="entry name" value="Zn(2)-C6 fungal-type DNA-binding domain"/>
    <property type="match status" value="1"/>
</dbReference>
<dbReference type="SMART" id="SM00906">
    <property type="entry name" value="Fungal_trans"/>
    <property type="match status" value="1"/>
</dbReference>
<dbReference type="CDD" id="cd00067">
    <property type="entry name" value="GAL4"/>
    <property type="match status" value="1"/>
</dbReference>
<gene>
    <name evidence="5" type="ORF">FIE12Z_2989</name>
</gene>
<feature type="compositionally biased region" description="Polar residues" evidence="3">
    <location>
        <begin position="126"/>
        <end position="141"/>
    </location>
</feature>
<evidence type="ECO:0000256" key="1">
    <source>
        <dbReference type="ARBA" id="ARBA00022723"/>
    </source>
</evidence>
<keyword evidence="6" id="KW-1185">Reference proteome</keyword>
<protein>
    <recommendedName>
        <fullName evidence="4">Zn(2)-C6 fungal-type domain-containing protein</fullName>
    </recommendedName>
</protein>
<proteinExistence type="predicted"/>
<dbReference type="InterPro" id="IPR001138">
    <property type="entry name" value="Zn2Cys6_DnaBD"/>
</dbReference>
<keyword evidence="2" id="KW-0539">Nucleus</keyword>
<dbReference type="Pfam" id="PF00172">
    <property type="entry name" value="Zn_clus"/>
    <property type="match status" value="1"/>
</dbReference>
<dbReference type="GO" id="GO:0003677">
    <property type="term" value="F:DNA binding"/>
    <property type="evidence" value="ECO:0007669"/>
    <property type="project" value="InterPro"/>
</dbReference>
<comment type="caution">
    <text evidence="5">The sequence shown here is derived from an EMBL/GenBank/DDBJ whole genome shotgun (WGS) entry which is preliminary data.</text>
</comment>
<dbReference type="PANTHER" id="PTHR46910">
    <property type="entry name" value="TRANSCRIPTION FACTOR PDR1"/>
    <property type="match status" value="1"/>
</dbReference>
<dbReference type="InterPro" id="IPR050987">
    <property type="entry name" value="AtrR-like"/>
</dbReference>
<dbReference type="Pfam" id="PF04082">
    <property type="entry name" value="Fungal_trans"/>
    <property type="match status" value="1"/>
</dbReference>
<dbReference type="Proteomes" id="UP000265631">
    <property type="component" value="Unassembled WGS sequence"/>
</dbReference>
<evidence type="ECO:0000313" key="5">
    <source>
        <dbReference type="EMBL" id="RFN52721.1"/>
    </source>
</evidence>
<name>A0A395MXS6_9HYPO</name>
<dbReference type="SUPFAM" id="SSF57701">
    <property type="entry name" value="Zn2/Cys6 DNA-binding domain"/>
    <property type="match status" value="1"/>
</dbReference>
<evidence type="ECO:0000256" key="3">
    <source>
        <dbReference type="SAM" id="MobiDB-lite"/>
    </source>
</evidence>
<feature type="domain" description="Zn(2)-C6 fungal-type" evidence="4">
    <location>
        <begin position="23"/>
        <end position="53"/>
    </location>
</feature>
<feature type="compositionally biased region" description="Basic and acidic residues" evidence="3">
    <location>
        <begin position="49"/>
        <end position="58"/>
    </location>
</feature>
<dbReference type="GO" id="GO:0008270">
    <property type="term" value="F:zinc ion binding"/>
    <property type="evidence" value="ECO:0007669"/>
    <property type="project" value="InterPro"/>
</dbReference>
<feature type="region of interest" description="Disordered" evidence="3">
    <location>
        <begin position="621"/>
        <end position="642"/>
    </location>
</feature>
<evidence type="ECO:0000256" key="2">
    <source>
        <dbReference type="ARBA" id="ARBA00023242"/>
    </source>
</evidence>
<accession>A0A395MXS6</accession>
<organism evidence="5 6">
    <name type="scientific">Fusarium flagelliforme</name>
    <dbReference type="NCBI Taxonomy" id="2675880"/>
    <lineage>
        <taxon>Eukaryota</taxon>
        <taxon>Fungi</taxon>
        <taxon>Dikarya</taxon>
        <taxon>Ascomycota</taxon>
        <taxon>Pezizomycotina</taxon>
        <taxon>Sordariomycetes</taxon>
        <taxon>Hypocreomycetidae</taxon>
        <taxon>Hypocreales</taxon>
        <taxon>Nectriaceae</taxon>
        <taxon>Fusarium</taxon>
        <taxon>Fusarium incarnatum-equiseti species complex</taxon>
    </lineage>
</organism>
<dbReference type="CDD" id="cd12148">
    <property type="entry name" value="fungal_TF_MHR"/>
    <property type="match status" value="1"/>
</dbReference>
<feature type="region of interest" description="Disordered" evidence="3">
    <location>
        <begin position="49"/>
        <end position="147"/>
    </location>
</feature>
<dbReference type="GO" id="GO:0000981">
    <property type="term" value="F:DNA-binding transcription factor activity, RNA polymerase II-specific"/>
    <property type="evidence" value="ECO:0007669"/>
    <property type="project" value="InterPro"/>
</dbReference>
<dbReference type="GO" id="GO:0006351">
    <property type="term" value="P:DNA-templated transcription"/>
    <property type="evidence" value="ECO:0007669"/>
    <property type="project" value="InterPro"/>
</dbReference>
<dbReference type="EMBL" id="PXXK01000060">
    <property type="protein sequence ID" value="RFN52721.1"/>
    <property type="molecule type" value="Genomic_DNA"/>
</dbReference>
<evidence type="ECO:0000313" key="6">
    <source>
        <dbReference type="Proteomes" id="UP000265631"/>
    </source>
</evidence>
<feature type="compositionally biased region" description="Polar residues" evidence="3">
    <location>
        <begin position="621"/>
        <end position="638"/>
    </location>
</feature>
<dbReference type="InterPro" id="IPR036864">
    <property type="entry name" value="Zn2-C6_fun-type_DNA-bd_sf"/>
</dbReference>
<dbReference type="AlphaFoldDB" id="A0A395MXS6"/>
<feature type="compositionally biased region" description="Polar residues" evidence="3">
    <location>
        <begin position="87"/>
        <end position="112"/>
    </location>
</feature>
<dbReference type="PROSITE" id="PS50048">
    <property type="entry name" value="ZN2_CY6_FUNGAL_2"/>
    <property type="match status" value="1"/>
</dbReference>
<dbReference type="SMART" id="SM00066">
    <property type="entry name" value="GAL4"/>
    <property type="match status" value="1"/>
</dbReference>
<dbReference type="PROSITE" id="PS00463">
    <property type="entry name" value="ZN2_CY6_FUNGAL_1"/>
    <property type="match status" value="1"/>
</dbReference>